<gene>
    <name evidence="2" type="ORF">I532_06995</name>
</gene>
<dbReference type="InterPro" id="IPR014245">
    <property type="entry name" value="Spore_III_AF"/>
</dbReference>
<dbReference type="STRING" id="1300222.I532_06995"/>
<sequence>MKQMTWLTLWLKKIILLVLLAAFLDLILPNTSMQRYVKMVMGLIILMTIISPVFALFQLSQDDLALKLDRYQEQMNRPSDTEWKRIAERLAGKQEKQIDAYVQSQVEASIRTKLKEDHGVEVTAVKVLLDNKNADQAKLQRIEVAIAPEGSSGETASAIKPVEPIEPIRIEVNSQSQGQEEKELPAAAKQKDALSKRIASDLAAQWGLSEDMVVVTRDQDKIEKR</sequence>
<name>M8E394_9BACL</name>
<feature type="transmembrane region" description="Helical" evidence="1">
    <location>
        <begin position="39"/>
        <end position="57"/>
    </location>
</feature>
<comment type="caution">
    <text evidence="2">The sequence shown here is derived from an EMBL/GenBank/DDBJ whole genome shotgun (WGS) entry which is preliminary data.</text>
</comment>
<organism evidence="2 3">
    <name type="scientific">Brevibacillus borstelensis AK1</name>
    <dbReference type="NCBI Taxonomy" id="1300222"/>
    <lineage>
        <taxon>Bacteria</taxon>
        <taxon>Bacillati</taxon>
        <taxon>Bacillota</taxon>
        <taxon>Bacilli</taxon>
        <taxon>Bacillales</taxon>
        <taxon>Paenibacillaceae</taxon>
        <taxon>Brevibacillus</taxon>
    </lineage>
</organism>
<dbReference type="PATRIC" id="fig|1300222.3.peg.1434"/>
<keyword evidence="1" id="KW-0472">Membrane</keyword>
<keyword evidence="1" id="KW-0812">Transmembrane</keyword>
<evidence type="ECO:0000313" key="2">
    <source>
        <dbReference type="EMBL" id="EMT53741.1"/>
    </source>
</evidence>
<dbReference type="AlphaFoldDB" id="M8E394"/>
<accession>M8E394</accession>
<proteinExistence type="predicted"/>
<keyword evidence="3" id="KW-1185">Reference proteome</keyword>
<reference evidence="2 3" key="1">
    <citation type="submission" date="2013-03" db="EMBL/GenBank/DDBJ databases">
        <title>Assembly of a new bacterial strain Brevibacillus borstelensis AK1.</title>
        <authorList>
            <person name="Rajan I."/>
            <person name="PoliReddy D."/>
            <person name="Sugumar T."/>
            <person name="Rathinam K."/>
            <person name="Alqarawi S."/>
            <person name="Khalil A.B."/>
            <person name="Sivakumar N."/>
        </authorList>
    </citation>
    <scope>NUCLEOTIDE SEQUENCE [LARGE SCALE GENOMIC DNA]</scope>
    <source>
        <strain evidence="2 3">AK1</strain>
    </source>
</reference>
<dbReference type="NCBIfam" id="TIGR02896">
    <property type="entry name" value="spore_III_AF"/>
    <property type="match status" value="1"/>
</dbReference>
<keyword evidence="1" id="KW-1133">Transmembrane helix</keyword>
<evidence type="ECO:0000256" key="1">
    <source>
        <dbReference type="SAM" id="Phobius"/>
    </source>
</evidence>
<dbReference type="Proteomes" id="UP000012081">
    <property type="component" value="Unassembled WGS sequence"/>
</dbReference>
<dbReference type="Pfam" id="PF09581">
    <property type="entry name" value="Spore_III_AF"/>
    <property type="match status" value="1"/>
</dbReference>
<protein>
    <submittedName>
        <fullName evidence="2">Stage III sporulation protein AF</fullName>
    </submittedName>
</protein>
<evidence type="ECO:0000313" key="3">
    <source>
        <dbReference type="Proteomes" id="UP000012081"/>
    </source>
</evidence>
<dbReference type="EMBL" id="APBN01000002">
    <property type="protein sequence ID" value="EMT53741.1"/>
    <property type="molecule type" value="Genomic_DNA"/>
</dbReference>